<name>A0A923LG82_9FIRM</name>
<dbReference type="RefSeq" id="WP_186874796.1">
    <property type="nucleotide sequence ID" value="NZ_JACOPF010000001.1"/>
</dbReference>
<evidence type="ECO:0000313" key="2">
    <source>
        <dbReference type="Proteomes" id="UP000652477"/>
    </source>
</evidence>
<dbReference type="AlphaFoldDB" id="A0A923LG82"/>
<evidence type="ECO:0000313" key="1">
    <source>
        <dbReference type="EMBL" id="MBC5688162.1"/>
    </source>
</evidence>
<keyword evidence="2" id="KW-1185">Reference proteome</keyword>
<proteinExistence type="predicted"/>
<reference evidence="1" key="1">
    <citation type="submission" date="2020-08" db="EMBL/GenBank/DDBJ databases">
        <title>Genome public.</title>
        <authorList>
            <person name="Liu C."/>
            <person name="Sun Q."/>
        </authorList>
    </citation>
    <scope>NUCLEOTIDE SEQUENCE</scope>
    <source>
        <strain evidence="1">NSJ-55</strain>
    </source>
</reference>
<dbReference type="Proteomes" id="UP000652477">
    <property type="component" value="Unassembled WGS sequence"/>
</dbReference>
<sequence>MNYFLSKYSFVLTSESIGTMEDFSSVADEKEYFNVQKMIDMPFDFQEFDPNKALSIVKARGYKYKGSELDICKFTYAWHYKDAYYKVGILD</sequence>
<accession>A0A923LG82</accession>
<organism evidence="1 2">
    <name type="scientific">Mediterraneibacter hominis</name>
    <dbReference type="NCBI Taxonomy" id="2763054"/>
    <lineage>
        <taxon>Bacteria</taxon>
        <taxon>Bacillati</taxon>
        <taxon>Bacillota</taxon>
        <taxon>Clostridia</taxon>
        <taxon>Lachnospirales</taxon>
        <taxon>Lachnospiraceae</taxon>
        <taxon>Mediterraneibacter</taxon>
    </lineage>
</organism>
<gene>
    <name evidence="1" type="ORF">H8S37_04340</name>
</gene>
<protein>
    <submittedName>
        <fullName evidence="1">Uncharacterized protein</fullName>
    </submittedName>
</protein>
<dbReference type="EMBL" id="JACOPF010000001">
    <property type="protein sequence ID" value="MBC5688162.1"/>
    <property type="molecule type" value="Genomic_DNA"/>
</dbReference>
<comment type="caution">
    <text evidence="1">The sequence shown here is derived from an EMBL/GenBank/DDBJ whole genome shotgun (WGS) entry which is preliminary data.</text>
</comment>